<sequence>MSAGVSISMSASQGRTSLSIFDYYIKTLGNFYGFYF</sequence>
<gene>
    <name evidence="1" type="ORF">TorRG33x02_231700</name>
</gene>
<dbReference type="EMBL" id="JXTC01000226">
    <property type="protein sequence ID" value="PON81052.1"/>
    <property type="molecule type" value="Genomic_DNA"/>
</dbReference>
<dbReference type="InParanoid" id="A0A2P5E683"/>
<accession>A0A2P5E683</accession>
<evidence type="ECO:0000313" key="1">
    <source>
        <dbReference type="EMBL" id="PON81052.1"/>
    </source>
</evidence>
<name>A0A2P5E683_TREOI</name>
<proteinExistence type="predicted"/>
<evidence type="ECO:0000313" key="2">
    <source>
        <dbReference type="Proteomes" id="UP000237000"/>
    </source>
</evidence>
<keyword evidence="2" id="KW-1185">Reference proteome</keyword>
<dbReference type="Proteomes" id="UP000237000">
    <property type="component" value="Unassembled WGS sequence"/>
</dbReference>
<protein>
    <submittedName>
        <fullName evidence="1">Uncharacterized protein</fullName>
    </submittedName>
</protein>
<comment type="caution">
    <text evidence="1">The sequence shown here is derived from an EMBL/GenBank/DDBJ whole genome shotgun (WGS) entry which is preliminary data.</text>
</comment>
<organism evidence="1 2">
    <name type="scientific">Trema orientale</name>
    <name type="common">Charcoal tree</name>
    <name type="synonym">Celtis orientalis</name>
    <dbReference type="NCBI Taxonomy" id="63057"/>
    <lineage>
        <taxon>Eukaryota</taxon>
        <taxon>Viridiplantae</taxon>
        <taxon>Streptophyta</taxon>
        <taxon>Embryophyta</taxon>
        <taxon>Tracheophyta</taxon>
        <taxon>Spermatophyta</taxon>
        <taxon>Magnoliopsida</taxon>
        <taxon>eudicotyledons</taxon>
        <taxon>Gunneridae</taxon>
        <taxon>Pentapetalae</taxon>
        <taxon>rosids</taxon>
        <taxon>fabids</taxon>
        <taxon>Rosales</taxon>
        <taxon>Cannabaceae</taxon>
        <taxon>Trema</taxon>
    </lineage>
</organism>
<reference evidence="2" key="1">
    <citation type="submission" date="2016-06" db="EMBL/GenBank/DDBJ databases">
        <title>Parallel loss of symbiosis genes in relatives of nitrogen-fixing non-legume Parasponia.</title>
        <authorList>
            <person name="Van Velzen R."/>
            <person name="Holmer R."/>
            <person name="Bu F."/>
            <person name="Rutten L."/>
            <person name="Van Zeijl A."/>
            <person name="Liu W."/>
            <person name="Santuari L."/>
            <person name="Cao Q."/>
            <person name="Sharma T."/>
            <person name="Shen D."/>
            <person name="Roswanjaya Y."/>
            <person name="Wardhani T."/>
            <person name="Kalhor M.S."/>
            <person name="Jansen J."/>
            <person name="Van den Hoogen J."/>
            <person name="Gungor B."/>
            <person name="Hartog M."/>
            <person name="Hontelez J."/>
            <person name="Verver J."/>
            <person name="Yang W.-C."/>
            <person name="Schijlen E."/>
            <person name="Repin R."/>
            <person name="Schilthuizen M."/>
            <person name="Schranz E."/>
            <person name="Heidstra R."/>
            <person name="Miyata K."/>
            <person name="Fedorova E."/>
            <person name="Kohlen W."/>
            <person name="Bisseling T."/>
            <person name="Smit S."/>
            <person name="Geurts R."/>
        </authorList>
    </citation>
    <scope>NUCLEOTIDE SEQUENCE [LARGE SCALE GENOMIC DNA]</scope>
    <source>
        <strain evidence="2">cv. RG33-2</strain>
    </source>
</reference>
<dbReference type="AlphaFoldDB" id="A0A2P5E683"/>